<organism evidence="2 3">
    <name type="scientific">Portunus trituberculatus</name>
    <name type="common">Swimming crab</name>
    <name type="synonym">Neptunus trituberculatus</name>
    <dbReference type="NCBI Taxonomy" id="210409"/>
    <lineage>
        <taxon>Eukaryota</taxon>
        <taxon>Metazoa</taxon>
        <taxon>Ecdysozoa</taxon>
        <taxon>Arthropoda</taxon>
        <taxon>Crustacea</taxon>
        <taxon>Multicrustacea</taxon>
        <taxon>Malacostraca</taxon>
        <taxon>Eumalacostraca</taxon>
        <taxon>Eucarida</taxon>
        <taxon>Decapoda</taxon>
        <taxon>Pleocyemata</taxon>
        <taxon>Brachyura</taxon>
        <taxon>Eubrachyura</taxon>
        <taxon>Portunoidea</taxon>
        <taxon>Portunidae</taxon>
        <taxon>Portuninae</taxon>
        <taxon>Portunus</taxon>
    </lineage>
</organism>
<feature type="compositionally biased region" description="Polar residues" evidence="1">
    <location>
        <begin position="1"/>
        <end position="22"/>
    </location>
</feature>
<keyword evidence="3" id="KW-1185">Reference proteome</keyword>
<dbReference type="AlphaFoldDB" id="A0A5B7D2W0"/>
<name>A0A5B7D2W0_PORTR</name>
<comment type="caution">
    <text evidence="2">The sequence shown here is derived from an EMBL/GenBank/DDBJ whole genome shotgun (WGS) entry which is preliminary data.</text>
</comment>
<sequence>MRSTTAHPSTTHPKSHVTTTRVTPPIPLHPVAATRCWSAAPRSYPPAWPDSCGCESSCLLGIQSSSHLVSAPDNSSLMRYRLSEMSSTIQGVSTAASKASQPDMLRINHEGLLIAQSITATV</sequence>
<gene>
    <name evidence="2" type="ORF">E2C01_008631</name>
</gene>
<evidence type="ECO:0000313" key="2">
    <source>
        <dbReference type="EMBL" id="MPC15828.1"/>
    </source>
</evidence>
<evidence type="ECO:0000256" key="1">
    <source>
        <dbReference type="SAM" id="MobiDB-lite"/>
    </source>
</evidence>
<dbReference type="Proteomes" id="UP000324222">
    <property type="component" value="Unassembled WGS sequence"/>
</dbReference>
<proteinExistence type="predicted"/>
<protein>
    <submittedName>
        <fullName evidence="2">Uncharacterized protein</fullName>
    </submittedName>
</protein>
<feature type="region of interest" description="Disordered" evidence="1">
    <location>
        <begin position="1"/>
        <end position="26"/>
    </location>
</feature>
<dbReference type="EMBL" id="VSRR010000457">
    <property type="protein sequence ID" value="MPC15828.1"/>
    <property type="molecule type" value="Genomic_DNA"/>
</dbReference>
<reference evidence="2 3" key="1">
    <citation type="submission" date="2019-05" db="EMBL/GenBank/DDBJ databases">
        <title>Another draft genome of Portunus trituberculatus and its Hox gene families provides insights of decapod evolution.</title>
        <authorList>
            <person name="Jeong J.-H."/>
            <person name="Song I."/>
            <person name="Kim S."/>
            <person name="Choi T."/>
            <person name="Kim D."/>
            <person name="Ryu S."/>
            <person name="Kim W."/>
        </authorList>
    </citation>
    <scope>NUCLEOTIDE SEQUENCE [LARGE SCALE GENOMIC DNA]</scope>
    <source>
        <tissue evidence="2">Muscle</tissue>
    </source>
</reference>
<accession>A0A5B7D2W0</accession>
<evidence type="ECO:0000313" key="3">
    <source>
        <dbReference type="Proteomes" id="UP000324222"/>
    </source>
</evidence>